<accession>A0AA35ZPS1</accession>
<keyword evidence="3" id="KW-1185">Reference proteome</keyword>
<evidence type="ECO:0000313" key="2">
    <source>
        <dbReference type="EMBL" id="CAI9296118.1"/>
    </source>
</evidence>
<dbReference type="AlphaFoldDB" id="A0AA35ZPS1"/>
<organism evidence="2 3">
    <name type="scientific">Lactuca saligna</name>
    <name type="common">Willowleaf lettuce</name>
    <dbReference type="NCBI Taxonomy" id="75948"/>
    <lineage>
        <taxon>Eukaryota</taxon>
        <taxon>Viridiplantae</taxon>
        <taxon>Streptophyta</taxon>
        <taxon>Embryophyta</taxon>
        <taxon>Tracheophyta</taxon>
        <taxon>Spermatophyta</taxon>
        <taxon>Magnoliopsida</taxon>
        <taxon>eudicotyledons</taxon>
        <taxon>Gunneridae</taxon>
        <taxon>Pentapetalae</taxon>
        <taxon>asterids</taxon>
        <taxon>campanulids</taxon>
        <taxon>Asterales</taxon>
        <taxon>Asteraceae</taxon>
        <taxon>Cichorioideae</taxon>
        <taxon>Cichorieae</taxon>
        <taxon>Lactucinae</taxon>
        <taxon>Lactuca</taxon>
    </lineage>
</organism>
<dbReference type="Proteomes" id="UP001177003">
    <property type="component" value="Chromosome 8"/>
</dbReference>
<name>A0AA35ZPS1_LACSI</name>
<feature type="compositionally biased region" description="Polar residues" evidence="1">
    <location>
        <begin position="91"/>
        <end position="103"/>
    </location>
</feature>
<feature type="compositionally biased region" description="Acidic residues" evidence="1">
    <location>
        <begin position="30"/>
        <end position="42"/>
    </location>
</feature>
<evidence type="ECO:0000313" key="3">
    <source>
        <dbReference type="Proteomes" id="UP001177003"/>
    </source>
</evidence>
<dbReference type="EMBL" id="OX465084">
    <property type="protein sequence ID" value="CAI9296118.1"/>
    <property type="molecule type" value="Genomic_DNA"/>
</dbReference>
<reference evidence="2" key="1">
    <citation type="submission" date="2023-04" db="EMBL/GenBank/DDBJ databases">
        <authorList>
            <person name="Vijverberg K."/>
            <person name="Xiong W."/>
            <person name="Schranz E."/>
        </authorList>
    </citation>
    <scope>NUCLEOTIDE SEQUENCE</scope>
</reference>
<sequence>MLLCKCICSPGTGEEEDTMEQSTKSRDSDREDDYAVQSEEDLNSPISSPAYSHRSLDGECEKLQSCETIPVPEEQYKIENLNGRQKGVDSSRVSQNGSPSPCSNMRLDSDWVISASGHCRPTKLLDLNNEPCNSNSILAQNLKSSPIELSPTSSSTPINPVGSHSQDNLQEPLMPHNNTGIPSHPIQEKSDSTSMEVLKTIEVGERVGFRVKDCADHLKPLIKKRGVVILDQ</sequence>
<protein>
    <submittedName>
        <fullName evidence="2">Uncharacterized protein</fullName>
    </submittedName>
</protein>
<proteinExistence type="predicted"/>
<feature type="region of interest" description="Disordered" evidence="1">
    <location>
        <begin position="9"/>
        <end position="53"/>
    </location>
</feature>
<evidence type="ECO:0000256" key="1">
    <source>
        <dbReference type="SAM" id="MobiDB-lite"/>
    </source>
</evidence>
<feature type="region of interest" description="Disordered" evidence="1">
    <location>
        <begin position="83"/>
        <end position="105"/>
    </location>
</feature>
<gene>
    <name evidence="2" type="ORF">LSALG_LOCUS35012</name>
</gene>